<dbReference type="InterPro" id="IPR016962">
    <property type="entry name" value="Dehydrase_ECs4332_prd"/>
</dbReference>
<evidence type="ECO:0000313" key="2">
    <source>
        <dbReference type="EMBL" id="KZN50439.1"/>
    </source>
</evidence>
<evidence type="ECO:0000259" key="1">
    <source>
        <dbReference type="Pfam" id="PF22818"/>
    </source>
</evidence>
<dbReference type="EMBL" id="AUXZ01000074">
    <property type="protein sequence ID" value="KZN50439.1"/>
    <property type="molecule type" value="Genomic_DNA"/>
</dbReference>
<dbReference type="PATRIC" id="fig|1365251.3.peg.2507"/>
<accession>A0A162AIG6</accession>
<gene>
    <name evidence="2" type="ORF">N476_16475</name>
</gene>
<dbReference type="PIRSF" id="PIRSF030962">
    <property type="entry name" value="Dehydrase_ECs4332_prd"/>
    <property type="match status" value="1"/>
</dbReference>
<reference evidence="2 3" key="1">
    <citation type="submission" date="2013-07" db="EMBL/GenBank/DDBJ databases">
        <title>Comparative Genomic and Metabolomic Analysis of Twelve Strains of Pseudoalteromonas luteoviolacea.</title>
        <authorList>
            <person name="Vynne N.G."/>
            <person name="Mansson M."/>
            <person name="Gram L."/>
        </authorList>
    </citation>
    <scope>NUCLEOTIDE SEQUENCE [LARGE SCALE GENOMIC DNA]</scope>
    <source>
        <strain evidence="2 3">H33</strain>
    </source>
</reference>
<organism evidence="2 3">
    <name type="scientific">Pseudoalteromonas luteoviolacea H33</name>
    <dbReference type="NCBI Taxonomy" id="1365251"/>
    <lineage>
        <taxon>Bacteria</taxon>
        <taxon>Pseudomonadati</taxon>
        <taxon>Pseudomonadota</taxon>
        <taxon>Gammaproteobacteria</taxon>
        <taxon>Alteromonadales</taxon>
        <taxon>Pseudoalteromonadaceae</taxon>
        <taxon>Pseudoalteromonas</taxon>
    </lineage>
</organism>
<dbReference type="OrthoDB" id="9812842at2"/>
<dbReference type="RefSeq" id="WP_063361963.1">
    <property type="nucleotide sequence ID" value="NZ_AUXZ01000074.1"/>
</dbReference>
<dbReference type="InterPro" id="IPR054545">
    <property type="entry name" value="ApeI-like"/>
</dbReference>
<dbReference type="Pfam" id="PF22818">
    <property type="entry name" value="ApeI-like"/>
    <property type="match status" value="1"/>
</dbReference>
<dbReference type="AlphaFoldDB" id="A0A162AIG6"/>
<feature type="domain" description="ApeI dehydratase-like" evidence="1">
    <location>
        <begin position="14"/>
        <end position="106"/>
    </location>
</feature>
<proteinExistence type="predicted"/>
<protein>
    <recommendedName>
        <fullName evidence="1">ApeI dehydratase-like domain-containing protein</fullName>
    </recommendedName>
</protein>
<dbReference type="Gene3D" id="3.10.129.10">
    <property type="entry name" value="Hotdog Thioesterase"/>
    <property type="match status" value="1"/>
</dbReference>
<comment type="caution">
    <text evidence="2">The sequence shown here is derived from an EMBL/GenBank/DDBJ whole genome shotgun (WGS) entry which is preliminary data.</text>
</comment>
<dbReference type="InterPro" id="IPR029069">
    <property type="entry name" value="HotDog_dom_sf"/>
</dbReference>
<evidence type="ECO:0000313" key="3">
    <source>
        <dbReference type="Proteomes" id="UP000076503"/>
    </source>
</evidence>
<name>A0A162AIG6_9GAMM</name>
<sequence length="115" mass="13083">MNKEIKIPESQVVTENQQEVVLQLSITADVMYFQGHFPNAPVLPGVVLLDWAVQFAQRYFPFFSAHVMEVQALKFQKVIHPNSQVILNLNKSGDNKVVFRYHSCEGLHGAGRLLF</sequence>
<dbReference type="Proteomes" id="UP000076503">
    <property type="component" value="Unassembled WGS sequence"/>
</dbReference>
<dbReference type="SUPFAM" id="SSF54637">
    <property type="entry name" value="Thioesterase/thiol ester dehydrase-isomerase"/>
    <property type="match status" value="1"/>
</dbReference>